<organism evidence="2 3">
    <name type="scientific">Polarella glacialis</name>
    <name type="common">Dinoflagellate</name>
    <dbReference type="NCBI Taxonomy" id="89957"/>
    <lineage>
        <taxon>Eukaryota</taxon>
        <taxon>Sar</taxon>
        <taxon>Alveolata</taxon>
        <taxon>Dinophyceae</taxon>
        <taxon>Suessiales</taxon>
        <taxon>Suessiaceae</taxon>
        <taxon>Polarella</taxon>
    </lineage>
</organism>
<keyword evidence="1" id="KW-0812">Transmembrane</keyword>
<protein>
    <submittedName>
        <fullName evidence="2">Uncharacterized protein</fullName>
    </submittedName>
</protein>
<reference evidence="2" key="1">
    <citation type="submission" date="2021-02" db="EMBL/GenBank/DDBJ databases">
        <authorList>
            <person name="Dougan E. K."/>
            <person name="Rhodes N."/>
            <person name="Thang M."/>
            <person name="Chan C."/>
        </authorList>
    </citation>
    <scope>NUCLEOTIDE SEQUENCE</scope>
</reference>
<dbReference type="Proteomes" id="UP000626109">
    <property type="component" value="Unassembled WGS sequence"/>
</dbReference>
<keyword evidence="1" id="KW-0472">Membrane</keyword>
<sequence length="106" mass="11867">MLCFLWGSMCVTSLSTFAVAYIAGGWYGRGPPQDGRSGPQMLFHAVFVGLRYLFLLKFFYNCLLLVLLLFVVVCLFCIFLYALSICKDTTLAALPSVRCCWPWSGS</sequence>
<evidence type="ECO:0000313" key="2">
    <source>
        <dbReference type="EMBL" id="CAE8690047.1"/>
    </source>
</evidence>
<proteinExistence type="predicted"/>
<keyword evidence="1" id="KW-1133">Transmembrane helix</keyword>
<evidence type="ECO:0000313" key="3">
    <source>
        <dbReference type="Proteomes" id="UP000626109"/>
    </source>
</evidence>
<evidence type="ECO:0000256" key="1">
    <source>
        <dbReference type="SAM" id="Phobius"/>
    </source>
</evidence>
<accession>A0A813K1B9</accession>
<dbReference type="EMBL" id="CAJNNW010027180">
    <property type="protein sequence ID" value="CAE8690047.1"/>
    <property type="molecule type" value="Genomic_DNA"/>
</dbReference>
<gene>
    <name evidence="2" type="ORF">PGLA2088_LOCUS26765</name>
</gene>
<name>A0A813K1B9_POLGL</name>
<feature type="transmembrane region" description="Helical" evidence="1">
    <location>
        <begin position="58"/>
        <end position="83"/>
    </location>
</feature>
<dbReference type="AlphaFoldDB" id="A0A813K1B9"/>
<comment type="caution">
    <text evidence="2">The sequence shown here is derived from an EMBL/GenBank/DDBJ whole genome shotgun (WGS) entry which is preliminary data.</text>
</comment>